<gene>
    <name evidence="5" type="ORF">GCM10010987_75860</name>
    <name evidence="6" type="ORF">XH86_12855</name>
</gene>
<dbReference type="PANTHER" id="PTHR30487:SF0">
    <property type="entry name" value="PREPILIN LEADER PEPTIDASE_N-METHYLTRANSFERASE-RELATED"/>
    <property type="match status" value="1"/>
</dbReference>
<evidence type="ECO:0000313" key="5">
    <source>
        <dbReference type="EMBL" id="GGI33734.1"/>
    </source>
</evidence>
<organism evidence="5 8">
    <name type="scientific">Bradyrhizobium guangdongense</name>
    <dbReference type="NCBI Taxonomy" id="1325090"/>
    <lineage>
        <taxon>Bacteria</taxon>
        <taxon>Pseudomonadati</taxon>
        <taxon>Pseudomonadota</taxon>
        <taxon>Alphaproteobacteria</taxon>
        <taxon>Hyphomicrobiales</taxon>
        <taxon>Nitrobacteraceae</taxon>
        <taxon>Bradyrhizobium</taxon>
    </lineage>
</organism>
<dbReference type="Proteomes" id="UP000593880">
    <property type="component" value="Chromosome"/>
</dbReference>
<dbReference type="RefSeq" id="WP_128965138.1">
    <property type="nucleotide sequence ID" value="NZ_BMHC01000033.1"/>
</dbReference>
<dbReference type="GO" id="GO:0004190">
    <property type="term" value="F:aspartic-type endopeptidase activity"/>
    <property type="evidence" value="ECO:0007669"/>
    <property type="project" value="InterPro"/>
</dbReference>
<dbReference type="EMBL" id="BMHC01000033">
    <property type="protein sequence ID" value="GGI33734.1"/>
    <property type="molecule type" value="Genomic_DNA"/>
</dbReference>
<evidence type="ECO:0000256" key="3">
    <source>
        <dbReference type="SAM" id="Phobius"/>
    </source>
</evidence>
<evidence type="ECO:0000256" key="1">
    <source>
        <dbReference type="ARBA" id="ARBA00005801"/>
    </source>
</evidence>
<dbReference type="Gene3D" id="1.20.120.1220">
    <property type="match status" value="1"/>
</dbReference>
<feature type="transmembrane region" description="Helical" evidence="3">
    <location>
        <begin position="54"/>
        <end position="73"/>
    </location>
</feature>
<feature type="transmembrane region" description="Helical" evidence="3">
    <location>
        <begin position="154"/>
        <end position="172"/>
    </location>
</feature>
<sequence>MIVQLSKTARRTAQYMTRSLVCREPYQDQVLVVWLLVFGLFWILLNGQPDQSSIAYLSLSVALVTLLTAICAIDARFGIIPDKLVAVTAASGLVAAWFLELDDIMYRIAEAVFVAIATAAFRVIYRWIRGYDGLGFGDVKFLVAATLWVGLRSLPALLLIAVISALASAFLLKSMRYEVDGRHAIPFGPHLAVGLWLAWVFDPMSFVLG</sequence>
<feature type="transmembrane region" description="Helical" evidence="3">
    <location>
        <begin position="80"/>
        <end position="98"/>
    </location>
</feature>
<dbReference type="EMBL" id="CP030057">
    <property type="protein sequence ID" value="QOZ59524.1"/>
    <property type="molecule type" value="Genomic_DNA"/>
</dbReference>
<dbReference type="Proteomes" id="UP000625079">
    <property type="component" value="Unassembled WGS sequence"/>
</dbReference>
<proteinExistence type="inferred from homology"/>
<protein>
    <submittedName>
        <fullName evidence="6">Prepilin peptidase</fullName>
    </submittedName>
</protein>
<dbReference type="PANTHER" id="PTHR30487">
    <property type="entry name" value="TYPE 4 PREPILIN-LIKE PROTEINS LEADER PEPTIDE-PROCESSING ENZYME"/>
    <property type="match status" value="1"/>
</dbReference>
<dbReference type="InterPro" id="IPR014032">
    <property type="entry name" value="Peptidase_A24A_bac"/>
</dbReference>
<name>A0A410V453_9BRAD</name>
<dbReference type="GO" id="GO:0005886">
    <property type="term" value="C:plasma membrane"/>
    <property type="evidence" value="ECO:0007669"/>
    <property type="project" value="TreeGrafter"/>
</dbReference>
<evidence type="ECO:0000313" key="8">
    <source>
        <dbReference type="Proteomes" id="UP000625079"/>
    </source>
</evidence>
<reference evidence="5" key="1">
    <citation type="journal article" date="2014" name="Int. J. Syst. Evol. Microbiol.">
        <title>Complete genome sequence of Corynebacterium casei LMG S-19264T (=DSM 44701T), isolated from a smear-ripened cheese.</title>
        <authorList>
            <consortium name="US DOE Joint Genome Institute (JGI-PGF)"/>
            <person name="Walter F."/>
            <person name="Albersmeier A."/>
            <person name="Kalinowski J."/>
            <person name="Ruckert C."/>
        </authorList>
    </citation>
    <scope>NUCLEOTIDE SEQUENCE</scope>
    <source>
        <strain evidence="5">CGMCC 1.15034</strain>
    </source>
</reference>
<dbReference type="InterPro" id="IPR050882">
    <property type="entry name" value="Prepilin_peptidase/N-MTase"/>
</dbReference>
<evidence type="ECO:0000256" key="2">
    <source>
        <dbReference type="RuleBase" id="RU003793"/>
    </source>
</evidence>
<dbReference type="GO" id="GO:0006465">
    <property type="term" value="P:signal peptide processing"/>
    <property type="evidence" value="ECO:0007669"/>
    <property type="project" value="TreeGrafter"/>
</dbReference>
<feature type="domain" description="Prepilin type IV endopeptidase peptidase" evidence="4">
    <location>
        <begin position="62"/>
        <end position="167"/>
    </location>
</feature>
<feature type="transmembrane region" description="Helical" evidence="3">
    <location>
        <begin position="184"/>
        <end position="201"/>
    </location>
</feature>
<evidence type="ECO:0000313" key="6">
    <source>
        <dbReference type="EMBL" id="QOZ59524.1"/>
    </source>
</evidence>
<keyword evidence="3" id="KW-0472">Membrane</keyword>
<evidence type="ECO:0000313" key="7">
    <source>
        <dbReference type="Proteomes" id="UP000593880"/>
    </source>
</evidence>
<dbReference type="AlphaFoldDB" id="A0A410V453"/>
<dbReference type="PRINTS" id="PR00864">
    <property type="entry name" value="PREPILNPTASE"/>
</dbReference>
<evidence type="ECO:0000259" key="4">
    <source>
        <dbReference type="Pfam" id="PF01478"/>
    </source>
</evidence>
<dbReference type="Pfam" id="PF01478">
    <property type="entry name" value="Peptidase_A24"/>
    <property type="match status" value="1"/>
</dbReference>
<comment type="similarity">
    <text evidence="1 2">Belongs to the peptidase A24 family.</text>
</comment>
<keyword evidence="3" id="KW-0812">Transmembrane</keyword>
<keyword evidence="3" id="KW-1133">Transmembrane helix</keyword>
<reference evidence="5" key="3">
    <citation type="submission" date="2022-12" db="EMBL/GenBank/DDBJ databases">
        <authorList>
            <person name="Sun Q."/>
            <person name="Zhou Y."/>
        </authorList>
    </citation>
    <scope>NUCLEOTIDE SEQUENCE</scope>
    <source>
        <strain evidence="5">CGMCC 1.15034</strain>
    </source>
</reference>
<feature type="transmembrane region" description="Helical" evidence="3">
    <location>
        <begin position="30"/>
        <end position="48"/>
    </location>
</feature>
<accession>A0A410V453</accession>
<feature type="transmembrane region" description="Helical" evidence="3">
    <location>
        <begin position="104"/>
        <end position="124"/>
    </location>
</feature>
<reference evidence="6 7" key="2">
    <citation type="submission" date="2018-06" db="EMBL/GenBank/DDBJ databases">
        <title>Comparative genomics of rhizobia nodulating Arachis hypogaea in China.</title>
        <authorList>
            <person name="Li Y."/>
        </authorList>
    </citation>
    <scope>NUCLEOTIDE SEQUENCE [LARGE SCALE GENOMIC DNA]</scope>
    <source>
        <strain evidence="6 7">CCBAU 51658</strain>
    </source>
</reference>
<dbReference type="OrthoDB" id="9789291at2"/>
<dbReference type="InterPro" id="IPR000045">
    <property type="entry name" value="Prepilin_IV_endopep_pep"/>
</dbReference>
<keyword evidence="7" id="KW-1185">Reference proteome</keyword>